<dbReference type="RefSeq" id="XP_020433541.1">
    <property type="nucleotide sequence ID" value="XM_020576292.1"/>
</dbReference>
<evidence type="ECO:0000313" key="1">
    <source>
        <dbReference type="EMBL" id="EFA81423.1"/>
    </source>
</evidence>
<evidence type="ECO:0008006" key="3">
    <source>
        <dbReference type="Google" id="ProtNLM"/>
    </source>
</evidence>
<gene>
    <name evidence="1" type="ORF">PPL_05410</name>
</gene>
<dbReference type="Gene3D" id="1.20.1280.50">
    <property type="match status" value="1"/>
</dbReference>
<dbReference type="InParanoid" id="D3BA36"/>
<protein>
    <recommendedName>
        <fullName evidence="3">COI1 F-box domain-containing protein</fullName>
    </recommendedName>
</protein>
<sequence>MTINNNNSTHKLVNLSHILLSTIVNNLKDNIDKICFSLVCKRWFDDRNRYLLFDTDSLYCVYKDSSRITLNSYRSLILESLDKKKQRTVYVTNDTSYILVDHVIDYDSIESMDEIDQNIVEVTETSDMQKREDSDQLSTKLYDLISKSNVTSIVGCQTLKHRIPMNITSLEFGYHFDEQLFKGCFPPNLKRLKFLGGFNQVIEVGVLPDTLESLEIYTLNQILEPGVLPTSLKILIVTGKTPNNYLKVGSLPSNLEEFIHNCSEVSIDPEVLPNSLITLHNVPLSWMKSIKYLENLRSLVLTDGSGLLDLSDLPKSLTTLHIINSLTLQSALPTSIRHLSLANSVYDIDELFPDRTLYHLESLKEMAFKQESLDGLDIKKLSLHYYYDENSDTLRVIPFGVETLEISVWFAFDIKQDSLPSSLKTLNVHNMNCFKRPGIIPNSVNHLIIGEDKDIVLQEGILPDSVQNIELKAAYFPTTKLVDNISFEDDENHKCSIRKLDDQYYILFGKQTHRRYFMAGLLHKSMFEERFDVIKMLSGKDIRLYHLP</sequence>
<dbReference type="InterPro" id="IPR051251">
    <property type="entry name" value="STK_FNIP-Repeat"/>
</dbReference>
<reference evidence="1 2" key="1">
    <citation type="journal article" date="2011" name="Genome Res.">
        <title>Phylogeny-wide analysis of social amoeba genomes highlights ancient origins for complex intercellular communication.</title>
        <authorList>
            <person name="Heidel A.J."/>
            <person name="Lawal H.M."/>
            <person name="Felder M."/>
            <person name="Schilde C."/>
            <person name="Helps N.R."/>
            <person name="Tunggal B."/>
            <person name="Rivero F."/>
            <person name="John U."/>
            <person name="Schleicher M."/>
            <person name="Eichinger L."/>
            <person name="Platzer M."/>
            <person name="Noegel A.A."/>
            <person name="Schaap P."/>
            <person name="Gloeckner G."/>
        </authorList>
    </citation>
    <scope>NUCLEOTIDE SEQUENCE [LARGE SCALE GENOMIC DNA]</scope>
    <source>
        <strain evidence="2">ATCC 26659 / Pp 5 / PN500</strain>
    </source>
</reference>
<keyword evidence="2" id="KW-1185">Reference proteome</keyword>
<dbReference type="AlphaFoldDB" id="D3BA36"/>
<comment type="caution">
    <text evidence="1">The sequence shown here is derived from an EMBL/GenBank/DDBJ whole genome shotgun (WGS) entry which is preliminary data.</text>
</comment>
<evidence type="ECO:0000313" key="2">
    <source>
        <dbReference type="Proteomes" id="UP000001396"/>
    </source>
</evidence>
<dbReference type="InterPro" id="IPR008615">
    <property type="entry name" value="FNIP"/>
</dbReference>
<dbReference type="Proteomes" id="UP000001396">
    <property type="component" value="Unassembled WGS sequence"/>
</dbReference>
<organism evidence="1 2">
    <name type="scientific">Heterostelium pallidum (strain ATCC 26659 / Pp 5 / PN500)</name>
    <name type="common">Cellular slime mold</name>
    <name type="synonym">Polysphondylium pallidum</name>
    <dbReference type="NCBI Taxonomy" id="670386"/>
    <lineage>
        <taxon>Eukaryota</taxon>
        <taxon>Amoebozoa</taxon>
        <taxon>Evosea</taxon>
        <taxon>Eumycetozoa</taxon>
        <taxon>Dictyostelia</taxon>
        <taxon>Acytosteliales</taxon>
        <taxon>Acytosteliaceae</taxon>
        <taxon>Heterostelium</taxon>
    </lineage>
</organism>
<dbReference type="SUPFAM" id="SSF52058">
    <property type="entry name" value="L domain-like"/>
    <property type="match status" value="1"/>
</dbReference>
<dbReference type="PANTHER" id="PTHR32134">
    <property type="entry name" value="FNIP REPEAT-CONTAINING PROTEIN"/>
    <property type="match status" value="1"/>
</dbReference>
<dbReference type="EMBL" id="ADBJ01000025">
    <property type="protein sequence ID" value="EFA81423.1"/>
    <property type="molecule type" value="Genomic_DNA"/>
</dbReference>
<dbReference type="FunCoup" id="D3BA36">
    <property type="interactions" value="60"/>
</dbReference>
<proteinExistence type="predicted"/>
<accession>D3BA36</accession>
<dbReference type="GeneID" id="31360895"/>
<dbReference type="Pfam" id="PF05725">
    <property type="entry name" value="FNIP"/>
    <property type="match status" value="3"/>
</dbReference>
<name>D3BA36_HETP5</name>
<dbReference type="PANTHER" id="PTHR32134:SF169">
    <property type="entry name" value="FNIP REPEAT-CONTAINING PROTEIN-RELATED"/>
    <property type="match status" value="1"/>
</dbReference>